<gene>
    <name evidence="1" type="ORF">OSB04_011108</name>
</gene>
<dbReference type="EMBL" id="JARYMX010000003">
    <property type="protein sequence ID" value="KAJ9556494.1"/>
    <property type="molecule type" value="Genomic_DNA"/>
</dbReference>
<dbReference type="Proteomes" id="UP001172457">
    <property type="component" value="Chromosome 3"/>
</dbReference>
<name>A0AA38TAI6_9ASTR</name>
<evidence type="ECO:0000313" key="2">
    <source>
        <dbReference type="Proteomes" id="UP001172457"/>
    </source>
</evidence>
<protein>
    <submittedName>
        <fullName evidence="1">Uncharacterized protein</fullName>
    </submittedName>
</protein>
<keyword evidence="2" id="KW-1185">Reference proteome</keyword>
<organism evidence="1 2">
    <name type="scientific">Centaurea solstitialis</name>
    <name type="common">yellow star-thistle</name>
    <dbReference type="NCBI Taxonomy" id="347529"/>
    <lineage>
        <taxon>Eukaryota</taxon>
        <taxon>Viridiplantae</taxon>
        <taxon>Streptophyta</taxon>
        <taxon>Embryophyta</taxon>
        <taxon>Tracheophyta</taxon>
        <taxon>Spermatophyta</taxon>
        <taxon>Magnoliopsida</taxon>
        <taxon>eudicotyledons</taxon>
        <taxon>Gunneridae</taxon>
        <taxon>Pentapetalae</taxon>
        <taxon>asterids</taxon>
        <taxon>campanulids</taxon>
        <taxon>Asterales</taxon>
        <taxon>Asteraceae</taxon>
        <taxon>Carduoideae</taxon>
        <taxon>Cardueae</taxon>
        <taxon>Centaureinae</taxon>
        <taxon>Centaurea</taxon>
    </lineage>
</organism>
<evidence type="ECO:0000313" key="1">
    <source>
        <dbReference type="EMBL" id="KAJ9556494.1"/>
    </source>
</evidence>
<sequence length="90" mass="10751">MSPNNTNASKYQWTLEPSISQWFKVPLRYTRVHWSFEAFVKRMSNAYPKVSTIYNLQTMIVSGFDRLTKLPDDFSKLKDLRHFDTRDPNF</sequence>
<dbReference type="AlphaFoldDB" id="A0AA38TAI6"/>
<proteinExistence type="predicted"/>
<accession>A0AA38TAI6</accession>
<comment type="caution">
    <text evidence="1">The sequence shown here is derived from an EMBL/GenBank/DDBJ whole genome shotgun (WGS) entry which is preliminary data.</text>
</comment>
<reference evidence="1" key="1">
    <citation type="submission" date="2023-03" db="EMBL/GenBank/DDBJ databases">
        <title>Chromosome-scale reference genome and RAD-based genetic map of yellow starthistle (Centaurea solstitialis) reveal putative structural variation and QTLs associated with invader traits.</title>
        <authorList>
            <person name="Reatini B."/>
            <person name="Cang F.A."/>
            <person name="Jiang Q."/>
            <person name="Mckibben M.T.W."/>
            <person name="Barker M.S."/>
            <person name="Rieseberg L.H."/>
            <person name="Dlugosch K.M."/>
        </authorList>
    </citation>
    <scope>NUCLEOTIDE SEQUENCE</scope>
    <source>
        <strain evidence="1">CAN-66</strain>
        <tissue evidence="1">Leaf</tissue>
    </source>
</reference>